<feature type="region of interest" description="Disordered" evidence="2">
    <location>
        <begin position="96"/>
        <end position="125"/>
    </location>
</feature>
<name>A0ABX7EN65_9ACTN</name>
<organism evidence="4 5">
    <name type="scientific">Streptomyces koyangensis</name>
    <dbReference type="NCBI Taxonomy" id="188770"/>
    <lineage>
        <taxon>Bacteria</taxon>
        <taxon>Bacillati</taxon>
        <taxon>Actinomycetota</taxon>
        <taxon>Actinomycetes</taxon>
        <taxon>Kitasatosporales</taxon>
        <taxon>Streptomycetaceae</taxon>
        <taxon>Streptomyces</taxon>
        <taxon>Streptomyces aurantiacus group</taxon>
    </lineage>
</organism>
<dbReference type="Gene3D" id="3.30.70.1060">
    <property type="entry name" value="Dimeric alpha+beta barrel"/>
    <property type="match status" value="1"/>
</dbReference>
<evidence type="ECO:0000259" key="3">
    <source>
        <dbReference type="Pfam" id="PF03795"/>
    </source>
</evidence>
<gene>
    <name evidence="4" type="ORF">G9U55_29190</name>
</gene>
<dbReference type="InterPro" id="IPR012675">
    <property type="entry name" value="Beta-grasp_dom_sf"/>
</dbReference>
<evidence type="ECO:0000256" key="1">
    <source>
        <dbReference type="ARBA" id="ARBA00007689"/>
    </source>
</evidence>
<dbReference type="SUPFAM" id="SSF54909">
    <property type="entry name" value="Dimeric alpha+beta barrel"/>
    <property type="match status" value="1"/>
</dbReference>
<protein>
    <recommendedName>
        <fullName evidence="3">YCII-related domain-containing protein</fullName>
    </recommendedName>
</protein>
<reference evidence="4 5" key="1">
    <citation type="submission" date="2020-03" db="EMBL/GenBank/DDBJ databases">
        <title>Genome mining and metabolic profiling illuminate the polycyclic tetramate macrolactams from Streptomyces koyangensis SCSIO 5802.</title>
        <authorList>
            <person name="Ding W."/>
        </authorList>
    </citation>
    <scope>NUCLEOTIDE SEQUENCE [LARGE SCALE GENOMIC DNA]</scope>
    <source>
        <strain evidence="4 5">SCSIO 5802</strain>
    </source>
</reference>
<proteinExistence type="inferred from homology"/>
<dbReference type="Pfam" id="PF03795">
    <property type="entry name" value="YCII"/>
    <property type="match status" value="1"/>
</dbReference>
<dbReference type="RefSeq" id="WP_203216347.1">
    <property type="nucleotide sequence ID" value="NZ_CP049945.1"/>
</dbReference>
<accession>A0ABX7EN65</accession>
<dbReference type="InterPro" id="IPR011008">
    <property type="entry name" value="Dimeric_a/b-barrel"/>
</dbReference>
<feature type="compositionally biased region" description="Polar residues" evidence="2">
    <location>
        <begin position="96"/>
        <end position="109"/>
    </location>
</feature>
<evidence type="ECO:0000256" key="2">
    <source>
        <dbReference type="SAM" id="MobiDB-lite"/>
    </source>
</evidence>
<dbReference type="InterPro" id="IPR005545">
    <property type="entry name" value="YCII"/>
</dbReference>
<dbReference type="Gene3D" id="3.10.20.30">
    <property type="match status" value="1"/>
</dbReference>
<evidence type="ECO:0000313" key="4">
    <source>
        <dbReference type="EMBL" id="QRF05830.1"/>
    </source>
</evidence>
<dbReference type="EMBL" id="CP049945">
    <property type="protein sequence ID" value="QRF05830.1"/>
    <property type="molecule type" value="Genomic_DNA"/>
</dbReference>
<comment type="similarity">
    <text evidence="1">Belongs to the YciI family.</text>
</comment>
<evidence type="ECO:0000313" key="5">
    <source>
        <dbReference type="Proteomes" id="UP000596311"/>
    </source>
</evidence>
<dbReference type="PANTHER" id="PTHR37828:SF1">
    <property type="entry name" value="YCII-RELATED DOMAIN-CONTAINING PROTEIN"/>
    <property type="match status" value="1"/>
</dbReference>
<dbReference type="Proteomes" id="UP000596311">
    <property type="component" value="Chromosome"/>
</dbReference>
<keyword evidence="5" id="KW-1185">Reference proteome</keyword>
<sequence length="192" mass="20819">MFLLLNTYTVPTGTIDEALPRHRAWVERHFKDGHFVFGGRREPRIGGFVVAAGDSEAEVRGYLEDEPLFTEGLVTWEIFGLVAQLAGTPELRDQLNSFGSQTSLPSTFDDSPKSGGAEGGNPSVRVRVNGENREVSGSWTVEDLVQDMCETHGFDRTAVSASLDGDVLPPERWSVRPATGADIRIAVLTSGG</sequence>
<feature type="domain" description="YCII-related" evidence="3">
    <location>
        <begin position="1"/>
        <end position="74"/>
    </location>
</feature>
<dbReference type="PANTHER" id="PTHR37828">
    <property type="entry name" value="GSR2449 PROTEIN"/>
    <property type="match status" value="1"/>
</dbReference>